<dbReference type="KEGG" id="rhoz:GXP67_32735"/>
<protein>
    <submittedName>
        <fullName evidence="1">Uncharacterized protein</fullName>
    </submittedName>
</protein>
<gene>
    <name evidence="1" type="ORF">GXP67_32735</name>
</gene>
<reference evidence="1 2" key="1">
    <citation type="submission" date="2020-01" db="EMBL/GenBank/DDBJ databases">
        <authorList>
            <person name="Kim M.K."/>
        </authorList>
    </citation>
    <scope>NUCLEOTIDE SEQUENCE [LARGE SCALE GENOMIC DNA]</scope>
    <source>
        <strain evidence="1 2">172606-1</strain>
    </source>
</reference>
<dbReference type="EMBL" id="CP048222">
    <property type="protein sequence ID" value="QHT71083.1"/>
    <property type="molecule type" value="Genomic_DNA"/>
</dbReference>
<organism evidence="1 2">
    <name type="scientific">Rhodocytophaga rosea</name>
    <dbReference type="NCBI Taxonomy" id="2704465"/>
    <lineage>
        <taxon>Bacteria</taxon>
        <taxon>Pseudomonadati</taxon>
        <taxon>Bacteroidota</taxon>
        <taxon>Cytophagia</taxon>
        <taxon>Cytophagales</taxon>
        <taxon>Rhodocytophagaceae</taxon>
        <taxon>Rhodocytophaga</taxon>
    </lineage>
</organism>
<name>A0A6C0GU60_9BACT</name>
<keyword evidence="2" id="KW-1185">Reference proteome</keyword>
<accession>A0A6C0GU60</accession>
<evidence type="ECO:0000313" key="1">
    <source>
        <dbReference type="EMBL" id="QHT71083.1"/>
    </source>
</evidence>
<dbReference type="Proteomes" id="UP000480178">
    <property type="component" value="Chromosome"/>
</dbReference>
<evidence type="ECO:0000313" key="2">
    <source>
        <dbReference type="Proteomes" id="UP000480178"/>
    </source>
</evidence>
<proteinExistence type="predicted"/>
<dbReference type="RefSeq" id="WP_162447026.1">
    <property type="nucleotide sequence ID" value="NZ_CP048222.1"/>
</dbReference>
<sequence length="114" mass="13315">MIGNIGFKFYLLAPKGIIQENIHTTSWQIALNSNIALRTDFKTTMHLTEFYDQQQLVKDAIYALVAIYESREPHKKENLKETLILLRNSMSELQGRENRLISYYQEALQVLDSH</sequence>
<dbReference type="AlphaFoldDB" id="A0A6C0GU60"/>